<evidence type="ECO:0000313" key="2">
    <source>
        <dbReference type="Proteomes" id="UP000221980"/>
    </source>
</evidence>
<organism evidence="1 2">
    <name type="scientific">Xenorhabdus miraniensis</name>
    <dbReference type="NCBI Taxonomy" id="351674"/>
    <lineage>
        <taxon>Bacteria</taxon>
        <taxon>Pseudomonadati</taxon>
        <taxon>Pseudomonadota</taxon>
        <taxon>Gammaproteobacteria</taxon>
        <taxon>Enterobacterales</taxon>
        <taxon>Morganellaceae</taxon>
        <taxon>Xenorhabdus</taxon>
    </lineage>
</organism>
<evidence type="ECO:0000313" key="1">
    <source>
        <dbReference type="EMBL" id="PHM48743.1"/>
    </source>
</evidence>
<sequence length="69" mass="8011">MAQRIPNQLSHLYHYVTYTYVTYTTVYNGGERKMGENTNGIQTINNDYPNTELPLAKTIKTQPWLTKSQ</sequence>
<name>A0A2D0JR45_9GAMM</name>
<reference evidence="1 2" key="1">
    <citation type="journal article" date="2017" name="Nat. Microbiol.">
        <title>Natural product diversity associated with the nematode symbionts Photorhabdus and Xenorhabdus.</title>
        <authorList>
            <person name="Tobias N.J."/>
            <person name="Wolff H."/>
            <person name="Djahanschiri B."/>
            <person name="Grundmann F."/>
            <person name="Kronenwerth M."/>
            <person name="Shi Y.M."/>
            <person name="Simonyi S."/>
            <person name="Grun P."/>
            <person name="Shapiro-Ilan D."/>
            <person name="Pidot S.J."/>
            <person name="Stinear T.P."/>
            <person name="Ebersberger I."/>
            <person name="Bode H.B."/>
        </authorList>
    </citation>
    <scope>NUCLEOTIDE SEQUENCE [LARGE SCALE GENOMIC DNA]</scope>
    <source>
        <strain evidence="1 2">DSM 17902</strain>
    </source>
</reference>
<gene>
    <name evidence="1" type="ORF">Xmir_01885</name>
</gene>
<protein>
    <submittedName>
        <fullName evidence="1">Uncharacterized protein</fullName>
    </submittedName>
</protein>
<dbReference type="AlphaFoldDB" id="A0A2D0JR45"/>
<dbReference type="Proteomes" id="UP000221980">
    <property type="component" value="Unassembled WGS sequence"/>
</dbReference>
<accession>A0A2D0JR45</accession>
<comment type="caution">
    <text evidence="1">The sequence shown here is derived from an EMBL/GenBank/DDBJ whole genome shotgun (WGS) entry which is preliminary data.</text>
</comment>
<dbReference type="EMBL" id="NITZ01000008">
    <property type="protein sequence ID" value="PHM48743.1"/>
    <property type="molecule type" value="Genomic_DNA"/>
</dbReference>
<keyword evidence="2" id="KW-1185">Reference proteome</keyword>
<proteinExistence type="predicted"/>